<evidence type="ECO:0000256" key="6">
    <source>
        <dbReference type="SAM" id="Phobius"/>
    </source>
</evidence>
<sequence>MFKPFANSARALAAGPLTWKTWTGLIAVPVLIMGLLTWALWSPDSDHGTATAAVVNNDEPVTVNGQLIPLGRELAGDLTHSASSAYKWVLTDASDANSGLGNGTYAAVVTIPKDFSTRATSAAAGKPLDASRAVVDVKTSASTGVMDPSLSQRIADSTQHTLNNQVVETYLANIYVGFTTIHGQINQAADGAGQLADGTRQLVPGAQQLADGAARLAAGTSQLAAGSAQLSSGLSQAERDTAQLPALTKQLAAGAEQVAQGNEKLAGTIVPLADRIIAAIDALPSATAAAADIQRLADQCSGDAQFCGNLRQAAARLTADADKIDGAKAAMRAEAVQVRDGIQALANGARQVANGNAQLAKQSGLLAQGIASAADGARQLDSGVRQANSGAQQLADGSRQLSAGTGKVNDGAQQLASSLDKGRNQVPSYTDAERNHLKTIAASPTSTASDSTPSGTLAITLFAVLALWALALATYLVTRAVPDAVLTAREPTWRIIIRAALPGATAAALAAIAITAIAIPALHLGVGGAFEFLGVALLAAFAFVSLNQAVTAIFGRAGRLASLAVLVLASATGIVSTLPSPLYALADDLPTHGAVLGLRAAVTGDAGLYSGIAELAAWLIVGVLAAILVTDRRRYLSTRRLRLVLQPHGVILVGVSCSRRPPMRDRLGCAGHGAGPHGPTGDERGRSPGAVAGRVRGHVRAGRRPVRTGRLTPPGQDVPAGLAVGRRAQELLDDRRAGR</sequence>
<dbReference type="InterPro" id="IPR051328">
    <property type="entry name" value="T7SS_ABC-Transporter"/>
</dbReference>
<keyword evidence="3 6" id="KW-1133">Transmembrane helix</keyword>
<dbReference type="PANTHER" id="PTHR43077">
    <property type="entry name" value="TRANSPORT PERMEASE YVFS-RELATED"/>
    <property type="match status" value="1"/>
</dbReference>
<evidence type="ECO:0000256" key="4">
    <source>
        <dbReference type="ARBA" id="ARBA00023136"/>
    </source>
</evidence>
<evidence type="ECO:0000256" key="2">
    <source>
        <dbReference type="ARBA" id="ARBA00022692"/>
    </source>
</evidence>
<dbReference type="AlphaFoldDB" id="A0A7W9KDK8"/>
<evidence type="ECO:0000313" key="7">
    <source>
        <dbReference type="EMBL" id="MBB5890654.1"/>
    </source>
</evidence>
<evidence type="ECO:0000256" key="3">
    <source>
        <dbReference type="ARBA" id="ARBA00022989"/>
    </source>
</evidence>
<dbReference type="GO" id="GO:0016020">
    <property type="term" value="C:membrane"/>
    <property type="evidence" value="ECO:0007669"/>
    <property type="project" value="UniProtKB-SubCell"/>
</dbReference>
<keyword evidence="4 6" id="KW-0472">Membrane</keyword>
<feature type="transmembrane region" description="Helical" evidence="6">
    <location>
        <begin position="532"/>
        <end position="554"/>
    </location>
</feature>
<evidence type="ECO:0000256" key="5">
    <source>
        <dbReference type="SAM" id="MobiDB-lite"/>
    </source>
</evidence>
<dbReference type="EMBL" id="JACHIR010000001">
    <property type="protein sequence ID" value="MBB5890654.1"/>
    <property type="molecule type" value="Genomic_DNA"/>
</dbReference>
<proteinExistence type="predicted"/>
<feature type="region of interest" description="Disordered" evidence="5">
    <location>
        <begin position="668"/>
        <end position="726"/>
    </location>
</feature>
<protein>
    <submittedName>
        <fullName evidence="7">Putative membrane protein</fullName>
    </submittedName>
</protein>
<feature type="transmembrane region" description="Helical" evidence="6">
    <location>
        <begin position="21"/>
        <end position="41"/>
    </location>
</feature>
<comment type="caution">
    <text evidence="7">The sequence shown here is derived from an EMBL/GenBank/DDBJ whole genome shotgun (WGS) entry which is preliminary data.</text>
</comment>
<organism evidence="7 8">
    <name type="scientific">Kutzneria kofuensis</name>
    <dbReference type="NCBI Taxonomy" id="103725"/>
    <lineage>
        <taxon>Bacteria</taxon>
        <taxon>Bacillati</taxon>
        <taxon>Actinomycetota</taxon>
        <taxon>Actinomycetes</taxon>
        <taxon>Pseudonocardiales</taxon>
        <taxon>Pseudonocardiaceae</taxon>
        <taxon>Kutzneria</taxon>
    </lineage>
</organism>
<dbReference type="InterPro" id="IPR023908">
    <property type="entry name" value="xxxLxxG_rpt"/>
</dbReference>
<feature type="transmembrane region" description="Helical" evidence="6">
    <location>
        <begin position="606"/>
        <end position="630"/>
    </location>
</feature>
<feature type="region of interest" description="Disordered" evidence="5">
    <location>
        <begin position="389"/>
        <end position="408"/>
    </location>
</feature>
<dbReference type="SUPFAM" id="SSF58104">
    <property type="entry name" value="Methyl-accepting chemotaxis protein (MCP) signaling domain"/>
    <property type="match status" value="1"/>
</dbReference>
<feature type="transmembrane region" description="Helical" evidence="6">
    <location>
        <begin position="561"/>
        <end position="586"/>
    </location>
</feature>
<feature type="compositionally biased region" description="Basic residues" evidence="5">
    <location>
        <begin position="695"/>
        <end position="707"/>
    </location>
</feature>
<accession>A0A7W9KDK8</accession>
<name>A0A7W9KDK8_9PSEU</name>
<keyword evidence="8" id="KW-1185">Reference proteome</keyword>
<evidence type="ECO:0000256" key="1">
    <source>
        <dbReference type="ARBA" id="ARBA00004141"/>
    </source>
</evidence>
<dbReference type="RefSeq" id="WP_246488558.1">
    <property type="nucleotide sequence ID" value="NZ_BAAAWY010000042.1"/>
</dbReference>
<dbReference type="Proteomes" id="UP000585638">
    <property type="component" value="Unassembled WGS sequence"/>
</dbReference>
<feature type="transmembrane region" description="Helical" evidence="6">
    <location>
        <begin position="499"/>
        <end position="526"/>
    </location>
</feature>
<dbReference type="NCBIfam" id="TIGR03061">
    <property type="entry name" value="pip_yhgE_Nterm"/>
    <property type="match status" value="1"/>
</dbReference>
<gene>
    <name evidence="7" type="ORF">BJ998_001850</name>
</gene>
<comment type="subcellular location">
    <subcellularLocation>
        <location evidence="1">Membrane</location>
        <topology evidence="1">Multi-pass membrane protein</topology>
    </subcellularLocation>
</comment>
<dbReference type="Gene3D" id="1.10.287.950">
    <property type="entry name" value="Methyl-accepting chemotaxis protein"/>
    <property type="match status" value="2"/>
</dbReference>
<feature type="transmembrane region" description="Helical" evidence="6">
    <location>
        <begin position="457"/>
        <end position="478"/>
    </location>
</feature>
<dbReference type="PANTHER" id="PTHR43077:SF10">
    <property type="entry name" value="TRANSPORT PERMEASE PROTEIN"/>
    <property type="match status" value="1"/>
</dbReference>
<evidence type="ECO:0000313" key="8">
    <source>
        <dbReference type="Proteomes" id="UP000585638"/>
    </source>
</evidence>
<dbReference type="NCBIfam" id="TIGR03057">
    <property type="entry name" value="xxxLxxG_by_4"/>
    <property type="match status" value="3"/>
</dbReference>
<keyword evidence="2 6" id="KW-0812">Transmembrane</keyword>
<dbReference type="InterPro" id="IPR017500">
    <property type="entry name" value="Phage_infect_YhgE_N"/>
</dbReference>
<reference evidence="7 8" key="1">
    <citation type="submission" date="2020-08" db="EMBL/GenBank/DDBJ databases">
        <title>Sequencing the genomes of 1000 actinobacteria strains.</title>
        <authorList>
            <person name="Klenk H.-P."/>
        </authorList>
    </citation>
    <scope>NUCLEOTIDE SEQUENCE [LARGE SCALE GENOMIC DNA]</scope>
    <source>
        <strain evidence="7 8">DSM 43851</strain>
    </source>
</reference>